<dbReference type="Pfam" id="PF15385">
    <property type="entry name" value="SARG"/>
    <property type="match status" value="1"/>
</dbReference>
<feature type="compositionally biased region" description="Low complexity" evidence="2">
    <location>
        <begin position="520"/>
        <end position="534"/>
    </location>
</feature>
<organism evidence="3 4">
    <name type="scientific">Mugilogobius chulae</name>
    <name type="common">yellowstripe goby</name>
    <dbReference type="NCBI Taxonomy" id="88201"/>
    <lineage>
        <taxon>Eukaryota</taxon>
        <taxon>Metazoa</taxon>
        <taxon>Chordata</taxon>
        <taxon>Craniata</taxon>
        <taxon>Vertebrata</taxon>
        <taxon>Euteleostomi</taxon>
        <taxon>Actinopterygii</taxon>
        <taxon>Neopterygii</taxon>
        <taxon>Teleostei</taxon>
        <taxon>Neoteleostei</taxon>
        <taxon>Acanthomorphata</taxon>
        <taxon>Gobiaria</taxon>
        <taxon>Gobiiformes</taxon>
        <taxon>Gobioidei</taxon>
        <taxon>Gobiidae</taxon>
        <taxon>Gobionellinae</taxon>
        <taxon>Mugilogobius</taxon>
    </lineage>
</organism>
<evidence type="ECO:0000313" key="4">
    <source>
        <dbReference type="Proteomes" id="UP001460270"/>
    </source>
</evidence>
<accession>A0AAW0NHA0</accession>
<evidence type="ECO:0000313" key="3">
    <source>
        <dbReference type="EMBL" id="KAK7896804.1"/>
    </source>
</evidence>
<evidence type="ECO:0008006" key="5">
    <source>
        <dbReference type="Google" id="ProtNLM"/>
    </source>
</evidence>
<feature type="compositionally biased region" description="Polar residues" evidence="2">
    <location>
        <begin position="1"/>
        <end position="21"/>
    </location>
</feature>
<keyword evidence="1" id="KW-0597">Phosphoprotein</keyword>
<feature type="compositionally biased region" description="Pro residues" evidence="2">
    <location>
        <begin position="431"/>
        <end position="440"/>
    </location>
</feature>
<feature type="compositionally biased region" description="Basic and acidic residues" evidence="2">
    <location>
        <begin position="402"/>
        <end position="416"/>
    </location>
</feature>
<protein>
    <recommendedName>
        <fullName evidence="5">Proline and serine-rich protein 2</fullName>
    </recommendedName>
</protein>
<feature type="region of interest" description="Disordered" evidence="2">
    <location>
        <begin position="1"/>
        <end position="30"/>
    </location>
</feature>
<dbReference type="Proteomes" id="UP001460270">
    <property type="component" value="Unassembled WGS sequence"/>
</dbReference>
<evidence type="ECO:0000256" key="2">
    <source>
        <dbReference type="SAM" id="MobiDB-lite"/>
    </source>
</evidence>
<feature type="region of interest" description="Disordered" evidence="2">
    <location>
        <begin position="250"/>
        <end position="619"/>
    </location>
</feature>
<feature type="compositionally biased region" description="Basic and acidic residues" evidence="2">
    <location>
        <begin position="278"/>
        <end position="287"/>
    </location>
</feature>
<dbReference type="AlphaFoldDB" id="A0AAW0NHA0"/>
<dbReference type="PANTHER" id="PTHR16095:SF9">
    <property type="entry name" value="PROLINE AND SERINE-RICH PROTEIN 2"/>
    <property type="match status" value="1"/>
</dbReference>
<feature type="compositionally biased region" description="Polar residues" evidence="2">
    <location>
        <begin position="542"/>
        <end position="558"/>
    </location>
</feature>
<feature type="region of interest" description="Disordered" evidence="2">
    <location>
        <begin position="189"/>
        <end position="213"/>
    </location>
</feature>
<feature type="compositionally biased region" description="Low complexity" evidence="2">
    <location>
        <begin position="299"/>
        <end position="313"/>
    </location>
</feature>
<dbReference type="EMBL" id="JBBPFD010000015">
    <property type="protein sequence ID" value="KAK7896804.1"/>
    <property type="molecule type" value="Genomic_DNA"/>
</dbReference>
<evidence type="ECO:0000256" key="1">
    <source>
        <dbReference type="ARBA" id="ARBA00022553"/>
    </source>
</evidence>
<proteinExistence type="predicted"/>
<feature type="compositionally biased region" description="Polar residues" evidence="2">
    <location>
        <begin position="196"/>
        <end position="209"/>
    </location>
</feature>
<comment type="caution">
    <text evidence="3">The sequence shown here is derived from an EMBL/GenBank/DDBJ whole genome shotgun (WGS) entry which is preliminary data.</text>
</comment>
<gene>
    <name evidence="3" type="ORF">WMY93_022129</name>
</gene>
<reference evidence="4" key="1">
    <citation type="submission" date="2024-04" db="EMBL/GenBank/DDBJ databases">
        <title>Salinicola lusitanus LLJ914,a marine bacterium isolated from the Okinawa Trough.</title>
        <authorList>
            <person name="Li J."/>
        </authorList>
    </citation>
    <scope>NUCLEOTIDE SEQUENCE [LARGE SCALE GENOMIC DNA]</scope>
</reference>
<name>A0AAW0NHA0_9GOBI</name>
<feature type="compositionally biased region" description="Polar residues" evidence="2">
    <location>
        <begin position="365"/>
        <end position="395"/>
    </location>
</feature>
<dbReference type="PANTHER" id="PTHR16095">
    <property type="entry name" value="TRANSMEMBRANE PROTEIN 143 FAMILY MEMBER"/>
    <property type="match status" value="1"/>
</dbReference>
<keyword evidence="4" id="KW-1185">Reference proteome</keyword>
<sequence length="632" mass="68486">MDVHMKSNTRLQFGTNEATNHNTRHDDRTSLTKEEQEILDFFQQTVDSLEEGLEQEGPKPHVSSFNNLAVDSTTHSRPHFQANPKEQDIIDLVRPKPDLVQTKETTFTPTSPDFQSLIPAPERHFEVKPRSDLIDPLPLAEHSHSLPENHPVYHPPGSIPTPALIAQKIAENKTGGSSVLSASSLLRRRSSEFDKSTSSNKQGPPTSTKPARYPANISVTLGNREQQNPPVANINLEERKAQMLANLSGTPHSSVQEDLQDDQTDRNTPTRSVSFRDPTPEKSRIEALSKLGLTRNRASSGSGSLPSTPLEPLVGGGASNTSLEPSTSKDSEPRISSFNTTLPDPGCSSEISIAPNTVPMATVKEPSTQASSKPQEHSSPAAVSTNINLPETSPRSPLLSYRKPDASSPDAHKSFETKYPPPSGYTQNGDFPPPPPPPVETSPEFNSYGGKSIVMNRATSSKSELPPSPISPEPRSFSPILATPPEFNSFGGKSKLMTPIPVPASKRDLPDILSSHIDKSQTVQSENVSVESNSYGGKSRIMNPSGSALQPSESSFTRSLKLPAPLPAPRPRHSYHGPTAAPKSPQQALSPDHKRRSGSLFRPQGITVQFSGKGGFEESRREALRKLGLLKD</sequence>